<reference evidence="1 2" key="1">
    <citation type="submission" date="2019-01" db="EMBL/GenBank/DDBJ databases">
        <authorList>
            <person name="Chen W.-M."/>
        </authorList>
    </citation>
    <scope>NUCLEOTIDE SEQUENCE [LARGE SCALE GENOMIC DNA]</scope>
    <source>
        <strain evidence="1 2">FSY-15</strain>
    </source>
</reference>
<dbReference type="PROSITE" id="PS51257">
    <property type="entry name" value="PROKAR_LIPOPROTEIN"/>
    <property type="match status" value="1"/>
</dbReference>
<gene>
    <name evidence="1" type="ORF">EOJ36_06530</name>
</gene>
<protein>
    <submittedName>
        <fullName evidence="1">DUF4249 domain-containing protein</fullName>
    </submittedName>
</protein>
<evidence type="ECO:0000313" key="1">
    <source>
        <dbReference type="EMBL" id="RVU24664.1"/>
    </source>
</evidence>
<evidence type="ECO:0000313" key="2">
    <source>
        <dbReference type="Proteomes" id="UP000282832"/>
    </source>
</evidence>
<accession>A0A437PQY7</accession>
<dbReference type="AlphaFoldDB" id="A0A437PQY7"/>
<organism evidence="1 2">
    <name type="scientific">Sandaracinomonas limnophila</name>
    <dbReference type="NCBI Taxonomy" id="1862386"/>
    <lineage>
        <taxon>Bacteria</taxon>
        <taxon>Pseudomonadati</taxon>
        <taxon>Bacteroidota</taxon>
        <taxon>Cytophagia</taxon>
        <taxon>Cytophagales</taxon>
        <taxon>Flectobacillaceae</taxon>
        <taxon>Sandaracinomonas</taxon>
    </lineage>
</organism>
<dbReference type="OrthoDB" id="922982at2"/>
<name>A0A437PQY7_9BACT</name>
<dbReference type="InterPro" id="IPR025345">
    <property type="entry name" value="DUF4249"/>
</dbReference>
<dbReference type="EMBL" id="SACY01000003">
    <property type="protein sequence ID" value="RVU24664.1"/>
    <property type="molecule type" value="Genomic_DNA"/>
</dbReference>
<sequence length="382" mass="43195">MLKRIFQSILLCGILSFLVIACVFPVTDFVQKDATSYLVVEADITNDPTTCKVRITNSANRLQSVLMLPVTKATVYVTDEKGVQTFFKEGTVSGTYLPPSGFVGKVGSSYQLYIKTLMGSEYLSDVETMKPVPVIENMISNFEIYDQYIKGDPRRGGWSVYLDFKDNATEGDFYQWNWKHYEKIQICATCTGGGLWNFTKNDCNVLKFPNDQIWNFQCDGNCWDISWNNEINVFSDVLTNGQRIVGRQVARVPFDGYGMYYFRLEQRAITKSVFNYNQSIISSVQSNGSMFDVPAETKFSLNIKSKTNPTERILGVFNVYSADKKIFFIDRSKNIPEGERANISPLIGDVYTCPPGAVGCQERVPCFEGPTRTKITPEGWNL</sequence>
<dbReference type="Proteomes" id="UP000282832">
    <property type="component" value="Unassembled WGS sequence"/>
</dbReference>
<dbReference type="Pfam" id="PF14054">
    <property type="entry name" value="DUF4249"/>
    <property type="match status" value="1"/>
</dbReference>
<dbReference type="RefSeq" id="WP_127803588.1">
    <property type="nucleotide sequence ID" value="NZ_SACY01000003.1"/>
</dbReference>
<proteinExistence type="predicted"/>
<keyword evidence="2" id="KW-1185">Reference proteome</keyword>
<comment type="caution">
    <text evidence="1">The sequence shown here is derived from an EMBL/GenBank/DDBJ whole genome shotgun (WGS) entry which is preliminary data.</text>
</comment>